<evidence type="ECO:0000313" key="9">
    <source>
        <dbReference type="EMBL" id="KAF2238931.1"/>
    </source>
</evidence>
<gene>
    <name evidence="9" type="ORF">EV356DRAFT_524784</name>
</gene>
<dbReference type="FunFam" id="3.30.460.10:FF:000019">
    <property type="entry name" value="tRNA nucleotidyltransferase cca2"/>
    <property type="match status" value="1"/>
</dbReference>
<dbReference type="OrthoDB" id="445712at2759"/>
<dbReference type="GO" id="GO:0052927">
    <property type="term" value="F:CC tRNA cytidylyltransferase activity"/>
    <property type="evidence" value="ECO:0007669"/>
    <property type="project" value="TreeGrafter"/>
</dbReference>
<organism evidence="9 10">
    <name type="scientific">Viridothelium virens</name>
    <name type="common">Speckled blister lichen</name>
    <name type="synonym">Trypethelium virens</name>
    <dbReference type="NCBI Taxonomy" id="1048519"/>
    <lineage>
        <taxon>Eukaryota</taxon>
        <taxon>Fungi</taxon>
        <taxon>Dikarya</taxon>
        <taxon>Ascomycota</taxon>
        <taxon>Pezizomycotina</taxon>
        <taxon>Dothideomycetes</taxon>
        <taxon>Dothideomycetes incertae sedis</taxon>
        <taxon>Trypetheliales</taxon>
        <taxon>Trypetheliaceae</taxon>
        <taxon>Viridothelium</taxon>
    </lineage>
</organism>
<dbReference type="CDD" id="cd05398">
    <property type="entry name" value="NT_ClassII-CCAase"/>
    <property type="match status" value="1"/>
</dbReference>
<name>A0A6A6HLS4_VIRVR</name>
<dbReference type="InterPro" id="IPR002646">
    <property type="entry name" value="PolA_pol_head_dom"/>
</dbReference>
<keyword evidence="3" id="KW-0547">Nucleotide-binding</keyword>
<dbReference type="GO" id="GO:0005739">
    <property type="term" value="C:mitochondrion"/>
    <property type="evidence" value="ECO:0007669"/>
    <property type="project" value="UniProtKB-ARBA"/>
</dbReference>
<feature type="domain" description="tRNA nucleotidyltransferase/poly(A) polymerase RNA and SrmB- binding" evidence="8">
    <location>
        <begin position="270"/>
        <end position="307"/>
    </location>
</feature>
<evidence type="ECO:0000256" key="3">
    <source>
        <dbReference type="ARBA" id="ARBA00022741"/>
    </source>
</evidence>
<dbReference type="Proteomes" id="UP000800092">
    <property type="component" value="Unassembled WGS sequence"/>
</dbReference>
<dbReference type="InterPro" id="IPR032828">
    <property type="entry name" value="PolyA_RNA-bd"/>
</dbReference>
<feature type="domain" description="Poly A polymerase head" evidence="7">
    <location>
        <begin position="140"/>
        <end position="221"/>
    </location>
</feature>
<evidence type="ECO:0000313" key="10">
    <source>
        <dbReference type="Proteomes" id="UP000800092"/>
    </source>
</evidence>
<keyword evidence="10" id="KW-1185">Reference proteome</keyword>
<dbReference type="PANTHER" id="PTHR13734">
    <property type="entry name" value="TRNA-NUCLEOTIDYLTRANSFERASE"/>
    <property type="match status" value="1"/>
</dbReference>
<dbReference type="SUPFAM" id="SSF81301">
    <property type="entry name" value="Nucleotidyltransferase"/>
    <property type="match status" value="1"/>
</dbReference>
<sequence length="931" mass="104528">MSTPKPEGRSLELTDTESTLRRLLLDVAHYIDSSLSTGEAESHVILPEDLVKSKTILRFTGGWVRDKLLSINSHDIDVAINKMTGYQFGLKMKEYLEIPGNPEKYGLQGIASTDAQSAKAGAGDKSKVVGGLHKIEANPEKSKHLETVTTRVLGLDIDLVNLRKETYTDDSRNPQMEFGTPEEDALRRDATVNAMFYNLNLSEIEDYTGKGFSDMENKFIRTPLEPHQTFKDDPLRVLRLIRFASRLDYTIDSEAEKSMGQQDIKDALRAKISRERVGTEVEKMLKGPRPYFALGLIERLGLYSTIFTDPTHEVDYIPELDRLKPAYSVLESLSQPPKGVQYCIISETIAQNADEEYIALLLAAHIPWVDAPSPEPSKARGKAPTPVPVSIAREGIKATNKICDIIYAAVRNADDIIGLKDRLVERKKYPHRRVEGKDASARDVLGMAIRTWGASWRSQVLWAILAEVSAEPDKQDKILDDYSQFLMEIESLGLYEAYALKPLVDGKTLANALSTKPGPWMKSALDVVMAWQLRNPDRTNPQEAIEEVRLSQENQEQKKGELTKALIHHFLGLTIRPIFAKTQHPTSVTQQGRKRTTEVLQGRFGDHLMDDDSQTKPWKGPDSYALDLLEWVLRSLSDGETERNWGLLLPPLLTIVDDIDHSMKARGCTMLKLLLGHTPPSLLARTGVADVIEEAVMPYLSYLPTLTPEDESIALLSAAYPTLLTLSRVRYLDIDSRRKPQRKTQNRTSEDIFLSTPKDRKIHFLDKIVRQGVLSGFAHASSHVRVAETLFKHLMPLIQELGIEFVKHLKHVLPLITETLSNPFGAAYPPLLIVATKALQTVILNCWPRMAFWRGEVLKGVTICWLRIAEENRSDAQLTAVEKELQKTVQMLAAAVEQDIEIDSEFQQLVAADERLERLFGGGEIEKSAAE</sequence>
<evidence type="ECO:0000259" key="8">
    <source>
        <dbReference type="Pfam" id="PF12627"/>
    </source>
</evidence>
<evidence type="ECO:0000256" key="6">
    <source>
        <dbReference type="RuleBase" id="RU003953"/>
    </source>
</evidence>
<evidence type="ECO:0000256" key="4">
    <source>
        <dbReference type="ARBA" id="ARBA00022884"/>
    </source>
</evidence>
<dbReference type="PANTHER" id="PTHR13734:SF5">
    <property type="entry name" value="CCA TRNA NUCLEOTIDYLTRANSFERASE, MITOCHONDRIAL"/>
    <property type="match status" value="1"/>
</dbReference>
<dbReference type="Pfam" id="PF10521">
    <property type="entry name" value="Tti2"/>
    <property type="match status" value="1"/>
</dbReference>
<dbReference type="AlphaFoldDB" id="A0A6A6HLS4"/>
<dbReference type="GO" id="GO:0001680">
    <property type="term" value="P:tRNA 3'-terminal CCA addition"/>
    <property type="evidence" value="ECO:0007669"/>
    <property type="project" value="TreeGrafter"/>
</dbReference>
<evidence type="ECO:0000256" key="2">
    <source>
        <dbReference type="ARBA" id="ARBA00022679"/>
    </source>
</evidence>
<dbReference type="GO" id="GO:0000166">
    <property type="term" value="F:nucleotide binding"/>
    <property type="evidence" value="ECO:0007669"/>
    <property type="project" value="UniProtKB-KW"/>
</dbReference>
<accession>A0A6A6HLS4</accession>
<dbReference type="GO" id="GO:0003723">
    <property type="term" value="F:RNA binding"/>
    <property type="evidence" value="ECO:0007669"/>
    <property type="project" value="UniProtKB-KW"/>
</dbReference>
<keyword evidence="2 6" id="KW-0808">Transferase</keyword>
<dbReference type="SUPFAM" id="SSF81891">
    <property type="entry name" value="Poly A polymerase C-terminal region-like"/>
    <property type="match status" value="1"/>
</dbReference>
<dbReference type="Pfam" id="PF12627">
    <property type="entry name" value="PolyA_pol_RNAbd"/>
    <property type="match status" value="1"/>
</dbReference>
<evidence type="ECO:0000259" key="7">
    <source>
        <dbReference type="Pfam" id="PF01743"/>
    </source>
</evidence>
<dbReference type="SUPFAM" id="SSF48371">
    <property type="entry name" value="ARM repeat"/>
    <property type="match status" value="1"/>
</dbReference>
<feature type="domain" description="Poly A polymerase head" evidence="7">
    <location>
        <begin position="57"/>
        <end position="94"/>
    </location>
</feature>
<dbReference type="InterPro" id="IPR043519">
    <property type="entry name" value="NT_sf"/>
</dbReference>
<evidence type="ECO:0000256" key="1">
    <source>
        <dbReference type="ARBA" id="ARBA00007265"/>
    </source>
</evidence>
<evidence type="ECO:0000256" key="5">
    <source>
        <dbReference type="ARBA" id="ARBA00034736"/>
    </source>
</evidence>
<dbReference type="InterPro" id="IPR018870">
    <property type="entry name" value="Tti2"/>
</dbReference>
<dbReference type="Gene3D" id="1.10.3090.10">
    <property type="entry name" value="cca-adding enzyme, domain 2"/>
    <property type="match status" value="1"/>
</dbReference>
<comment type="similarity">
    <text evidence="1 6">Belongs to the tRNA nucleotidyltransferase/poly(A) polymerase family.</text>
</comment>
<protein>
    <submittedName>
        <fullName evidence="9">Poly A polymerase C-terminal region-like protein</fullName>
    </submittedName>
</protein>
<dbReference type="InterPro" id="IPR016024">
    <property type="entry name" value="ARM-type_fold"/>
</dbReference>
<dbReference type="EMBL" id="ML991774">
    <property type="protein sequence ID" value="KAF2238931.1"/>
    <property type="molecule type" value="Genomic_DNA"/>
</dbReference>
<dbReference type="GO" id="GO:0052929">
    <property type="term" value="F:ATP:3'-cytidine-cytidine-tRNA adenylyltransferase activity"/>
    <property type="evidence" value="ECO:0007669"/>
    <property type="project" value="TreeGrafter"/>
</dbReference>
<reference evidence="9" key="1">
    <citation type="journal article" date="2020" name="Stud. Mycol.">
        <title>101 Dothideomycetes genomes: a test case for predicting lifestyles and emergence of pathogens.</title>
        <authorList>
            <person name="Haridas S."/>
            <person name="Albert R."/>
            <person name="Binder M."/>
            <person name="Bloem J."/>
            <person name="Labutti K."/>
            <person name="Salamov A."/>
            <person name="Andreopoulos B."/>
            <person name="Baker S."/>
            <person name="Barry K."/>
            <person name="Bills G."/>
            <person name="Bluhm B."/>
            <person name="Cannon C."/>
            <person name="Castanera R."/>
            <person name="Culley D."/>
            <person name="Daum C."/>
            <person name="Ezra D."/>
            <person name="Gonzalez J."/>
            <person name="Henrissat B."/>
            <person name="Kuo A."/>
            <person name="Liang C."/>
            <person name="Lipzen A."/>
            <person name="Lutzoni F."/>
            <person name="Magnuson J."/>
            <person name="Mondo S."/>
            <person name="Nolan M."/>
            <person name="Ohm R."/>
            <person name="Pangilinan J."/>
            <person name="Park H.-J."/>
            <person name="Ramirez L."/>
            <person name="Alfaro M."/>
            <person name="Sun H."/>
            <person name="Tritt A."/>
            <person name="Yoshinaga Y."/>
            <person name="Zwiers L.-H."/>
            <person name="Turgeon B."/>
            <person name="Goodwin S."/>
            <person name="Spatafora J."/>
            <person name="Crous P."/>
            <person name="Grigoriev I."/>
        </authorList>
    </citation>
    <scope>NUCLEOTIDE SEQUENCE</scope>
    <source>
        <strain evidence="9">Tuck. ex Michener</strain>
    </source>
</reference>
<comment type="similarity">
    <text evidence="5">Belongs to the TTI2 family.</text>
</comment>
<proteinExistence type="inferred from homology"/>
<dbReference type="GO" id="GO:0110078">
    <property type="term" value="C:TTT Hsp90 cochaperone complex"/>
    <property type="evidence" value="ECO:0007669"/>
    <property type="project" value="InterPro"/>
</dbReference>
<dbReference type="Pfam" id="PF01743">
    <property type="entry name" value="PolyA_pol"/>
    <property type="match status" value="2"/>
</dbReference>
<dbReference type="Gene3D" id="3.30.460.10">
    <property type="entry name" value="Beta Polymerase, domain 2"/>
    <property type="match status" value="1"/>
</dbReference>
<keyword evidence="4 6" id="KW-0694">RNA-binding</keyword>